<protein>
    <submittedName>
        <fullName evidence="4">NUDIX domain-containing protein</fullName>
    </submittedName>
</protein>
<accession>A0A3B0CXR2</accession>
<sequence length="174" mass="19789">MNGKRIGWEAAMIKPEQWHRHLGAYGICLRDGKLLVIRKNGGPYTKRFDLPGGTIEPNESLTETVHREFLEETGLQVRIMRSLGTRDYVVAWTRESFAHTHCHHIAVLYEVEYADGDVADSPCFDDSDGAEWIDVESINEDAASPLVLDALRWVRTGKLPLEAARYDHWQVQGE</sequence>
<dbReference type="Pfam" id="PF00293">
    <property type="entry name" value="NUDIX"/>
    <property type="match status" value="1"/>
</dbReference>
<dbReference type="SUPFAM" id="SSF55811">
    <property type="entry name" value="Nudix"/>
    <property type="match status" value="1"/>
</dbReference>
<dbReference type="Proteomes" id="UP000282311">
    <property type="component" value="Unassembled WGS sequence"/>
</dbReference>
<evidence type="ECO:0000313" key="4">
    <source>
        <dbReference type="EMBL" id="RKN86576.1"/>
    </source>
</evidence>
<dbReference type="InterPro" id="IPR015797">
    <property type="entry name" value="NUDIX_hydrolase-like_dom_sf"/>
</dbReference>
<dbReference type="EMBL" id="RBAH01000001">
    <property type="protein sequence ID" value="RKN86576.1"/>
    <property type="molecule type" value="Genomic_DNA"/>
</dbReference>
<dbReference type="PROSITE" id="PS00893">
    <property type="entry name" value="NUDIX_BOX"/>
    <property type="match status" value="1"/>
</dbReference>
<name>A0A3B0CXR2_9BACL</name>
<dbReference type="GO" id="GO:0016787">
    <property type="term" value="F:hydrolase activity"/>
    <property type="evidence" value="ECO:0007669"/>
    <property type="project" value="UniProtKB-KW"/>
</dbReference>
<dbReference type="PANTHER" id="PTHR43736:SF1">
    <property type="entry name" value="DIHYDRONEOPTERIN TRIPHOSPHATE DIPHOSPHATASE"/>
    <property type="match status" value="1"/>
</dbReference>
<dbReference type="PROSITE" id="PS51462">
    <property type="entry name" value="NUDIX"/>
    <property type="match status" value="1"/>
</dbReference>
<proteinExistence type="inferred from homology"/>
<evidence type="ECO:0000313" key="5">
    <source>
        <dbReference type="Proteomes" id="UP000282311"/>
    </source>
</evidence>
<evidence type="ECO:0000259" key="3">
    <source>
        <dbReference type="PROSITE" id="PS51462"/>
    </source>
</evidence>
<evidence type="ECO:0000256" key="1">
    <source>
        <dbReference type="ARBA" id="ARBA00005582"/>
    </source>
</evidence>
<evidence type="ECO:0000256" key="2">
    <source>
        <dbReference type="ARBA" id="ARBA00022801"/>
    </source>
</evidence>
<feature type="domain" description="Nudix hydrolase" evidence="3">
    <location>
        <begin position="19"/>
        <end position="155"/>
    </location>
</feature>
<organism evidence="4 5">
    <name type="scientific">Paenibacillus ginsengarvi</name>
    <dbReference type="NCBI Taxonomy" id="400777"/>
    <lineage>
        <taxon>Bacteria</taxon>
        <taxon>Bacillati</taxon>
        <taxon>Bacillota</taxon>
        <taxon>Bacilli</taxon>
        <taxon>Bacillales</taxon>
        <taxon>Paenibacillaceae</taxon>
        <taxon>Paenibacillus</taxon>
    </lineage>
</organism>
<dbReference type="PANTHER" id="PTHR43736">
    <property type="entry name" value="ADP-RIBOSE PYROPHOSPHATASE"/>
    <property type="match status" value="1"/>
</dbReference>
<dbReference type="Gene3D" id="3.90.79.10">
    <property type="entry name" value="Nucleoside Triphosphate Pyrophosphohydrolase"/>
    <property type="match status" value="1"/>
</dbReference>
<gene>
    <name evidence="4" type="ORF">D7M11_01000</name>
</gene>
<comment type="similarity">
    <text evidence="1">Belongs to the Nudix hydrolase family.</text>
</comment>
<reference evidence="4 5" key="1">
    <citation type="journal article" date="2007" name="Int. J. Syst. Evol. Microbiol.">
        <title>Paenibacillus ginsengarvi sp. nov., isolated from soil from ginseng cultivation.</title>
        <authorList>
            <person name="Yoon M.H."/>
            <person name="Ten L.N."/>
            <person name="Im W.T."/>
        </authorList>
    </citation>
    <scope>NUCLEOTIDE SEQUENCE [LARGE SCALE GENOMIC DNA]</scope>
    <source>
        <strain evidence="4 5">KCTC 13059</strain>
    </source>
</reference>
<keyword evidence="5" id="KW-1185">Reference proteome</keyword>
<dbReference type="InterPro" id="IPR020084">
    <property type="entry name" value="NUDIX_hydrolase_CS"/>
</dbReference>
<dbReference type="CDD" id="cd04686">
    <property type="entry name" value="NUDIX_Hydrolase"/>
    <property type="match status" value="1"/>
</dbReference>
<comment type="caution">
    <text evidence="4">The sequence shown here is derived from an EMBL/GenBank/DDBJ whole genome shotgun (WGS) entry which is preliminary data.</text>
</comment>
<dbReference type="InterPro" id="IPR000086">
    <property type="entry name" value="NUDIX_hydrolase_dom"/>
</dbReference>
<keyword evidence="2" id="KW-0378">Hydrolase</keyword>
<dbReference type="AlphaFoldDB" id="A0A3B0CXR2"/>